<sequence>MLYIYPSRNRNTNTDDDLEEKDLAISEMKDWFFDNYDDPANFLPYETKAGGYQYLFGGPYELSNVLHEEFSSKYPNEYIESTINHIENEYGSIDWEKKPKENVHITEYLNSVSRNT</sequence>
<dbReference type="Proteomes" id="UP000503483">
    <property type="component" value="Chromosome"/>
</dbReference>
<organism evidence="1 2">
    <name type="scientific">Arcobacter acticola</name>
    <dbReference type="NCBI Taxonomy" id="1849015"/>
    <lineage>
        <taxon>Bacteria</taxon>
        <taxon>Pseudomonadati</taxon>
        <taxon>Campylobacterota</taxon>
        <taxon>Epsilonproteobacteria</taxon>
        <taxon>Campylobacterales</taxon>
        <taxon>Arcobacteraceae</taxon>
        <taxon>Arcobacter</taxon>
    </lineage>
</organism>
<dbReference type="AlphaFoldDB" id="A0A6M8EHG7"/>
<dbReference type="KEGG" id="paco:AACT_2492"/>
<evidence type="ECO:0000313" key="1">
    <source>
        <dbReference type="EMBL" id="QKE29582.1"/>
    </source>
</evidence>
<name>A0A6M8EHG7_9BACT</name>
<accession>A0A6M8EHG7</accession>
<proteinExistence type="predicted"/>
<dbReference type="RefSeq" id="WP_172127443.1">
    <property type="nucleotide sequence ID" value="NZ_CP042652.1"/>
</dbReference>
<keyword evidence="2" id="KW-1185">Reference proteome</keyword>
<evidence type="ECO:0000313" key="2">
    <source>
        <dbReference type="Proteomes" id="UP000503483"/>
    </source>
</evidence>
<protein>
    <submittedName>
        <fullName evidence="1">Uncharacterized protein</fullName>
    </submittedName>
</protein>
<dbReference type="EMBL" id="CP042652">
    <property type="protein sequence ID" value="QKE29582.1"/>
    <property type="molecule type" value="Genomic_DNA"/>
</dbReference>
<gene>
    <name evidence="1" type="ORF">AACT_2492</name>
</gene>
<reference evidence="1 2" key="1">
    <citation type="submission" date="2019-08" db="EMBL/GenBank/DDBJ databases">
        <title>Complete genome sequence of Arcobacter acticola.</title>
        <authorList>
            <person name="Miller W."/>
        </authorList>
    </citation>
    <scope>NUCLEOTIDE SEQUENCE [LARGE SCALE GENOMIC DNA]</scope>
    <source>
        <strain evidence="1 2">KCTC 52212</strain>
    </source>
</reference>